<proteinExistence type="predicted"/>
<comment type="caution">
    <text evidence="10">The sequence shown here is derived from an EMBL/GenBank/DDBJ whole genome shotgun (WGS) entry which is preliminary data.</text>
</comment>
<evidence type="ECO:0000256" key="8">
    <source>
        <dbReference type="SAM" id="Phobius"/>
    </source>
</evidence>
<keyword evidence="8" id="KW-0472">Membrane</keyword>
<evidence type="ECO:0000256" key="3">
    <source>
        <dbReference type="ARBA" id="ARBA00022553"/>
    </source>
</evidence>
<name>A0ABU3WSV8_9NOCA</name>
<evidence type="ECO:0000313" key="10">
    <source>
        <dbReference type="EMBL" id="MDV2477074.1"/>
    </source>
</evidence>
<dbReference type="InterPro" id="IPR003594">
    <property type="entry name" value="HATPase_dom"/>
</dbReference>
<evidence type="ECO:0000259" key="9">
    <source>
        <dbReference type="PROSITE" id="PS50109"/>
    </source>
</evidence>
<dbReference type="PANTHER" id="PTHR45436">
    <property type="entry name" value="SENSOR HISTIDINE KINASE YKOH"/>
    <property type="match status" value="1"/>
</dbReference>
<dbReference type="PROSITE" id="PS50109">
    <property type="entry name" value="HIS_KIN"/>
    <property type="match status" value="1"/>
</dbReference>
<dbReference type="EMBL" id="WBMO01000001">
    <property type="protein sequence ID" value="MDV2477074.1"/>
    <property type="molecule type" value="Genomic_DNA"/>
</dbReference>
<gene>
    <name evidence="10" type="ORF">F8M49_20250</name>
</gene>
<accession>A0ABU3WSV8</accession>
<dbReference type="PANTHER" id="PTHR45436:SF5">
    <property type="entry name" value="SENSOR HISTIDINE KINASE TRCS"/>
    <property type="match status" value="1"/>
</dbReference>
<keyword evidence="4" id="KW-0808">Transferase</keyword>
<sequence length="642" mass="68658">MTPAEPRRTHPRDWGVRTKAAVIVAVPLLVLGGFGGVQIANEIQRASRTAALAEQIAALPAIMRYATSIGATVGVSEFGLTLDKSNAIFVDDTAPIDALARRNDLDPAVSEGIVRILADGRELIRAAEMPGTALPARIEQMRAFGMQVQHTVRLLVDQAENADALVESGRLLDLWHARLMPFDQAAAFTEPVAASEQGRRMLETAFASERAVLSALRGTEEDQQALADLRAVVENRHALLLNPTTSAARTADLTASLLAGVEAGDRLLDASVERIVTTLDEQRDAARQAAITNAVLIAIAVACAVAVTLAMTKLLVSALRRLRDDTARAAYHDLPAAVSAIRAGTDPATVAIAPIGVDTAEEIGQVARAVDGMNSQAVLLAAEQAALRRQITTMLETLARRNRSLVDRQLALIETLEFKERDPERLQNLFELDHLAARMRRTGESLLVLAGTRSRRTSRAATPLEDVMRASVSQVENYERVRLGAVPPVTLVGAVVDDLIHLLTELLDNSLRASDPATSVMFVVSPAVEGGLLLEIVDRGVGIPAVELERANHRLAEGAETDAQATRHMGLYVVGRVAQRHGLGVRLRATVDAGVARGVTASVYLPASLVTGSGAEITWSTVEHPRRLPDSGLVDNGAHHSR</sequence>
<evidence type="ECO:0000256" key="6">
    <source>
        <dbReference type="ARBA" id="ARBA00022777"/>
    </source>
</evidence>
<keyword evidence="7 8" id="KW-1133">Transmembrane helix</keyword>
<comment type="catalytic activity">
    <reaction evidence="1">
        <text>ATP + protein L-histidine = ADP + protein N-phospho-L-histidine.</text>
        <dbReference type="EC" id="2.7.13.3"/>
    </reaction>
</comment>
<organism evidence="10 11">
    <name type="scientific">Rhodococcus zopfii</name>
    <dbReference type="NCBI Taxonomy" id="43772"/>
    <lineage>
        <taxon>Bacteria</taxon>
        <taxon>Bacillati</taxon>
        <taxon>Actinomycetota</taxon>
        <taxon>Actinomycetes</taxon>
        <taxon>Mycobacteriales</taxon>
        <taxon>Nocardiaceae</taxon>
        <taxon>Rhodococcus</taxon>
    </lineage>
</organism>
<dbReference type="InterPro" id="IPR036890">
    <property type="entry name" value="HATPase_C_sf"/>
</dbReference>
<keyword evidence="11" id="KW-1185">Reference proteome</keyword>
<dbReference type="InterPro" id="IPR050428">
    <property type="entry name" value="TCS_sensor_his_kinase"/>
</dbReference>
<evidence type="ECO:0000256" key="5">
    <source>
        <dbReference type="ARBA" id="ARBA00022692"/>
    </source>
</evidence>
<dbReference type="Proteomes" id="UP001275440">
    <property type="component" value="Unassembled WGS sequence"/>
</dbReference>
<dbReference type="InterPro" id="IPR005467">
    <property type="entry name" value="His_kinase_dom"/>
</dbReference>
<dbReference type="SUPFAM" id="SSF55874">
    <property type="entry name" value="ATPase domain of HSP90 chaperone/DNA topoisomerase II/histidine kinase"/>
    <property type="match status" value="1"/>
</dbReference>
<dbReference type="EC" id="2.7.13.3" evidence="2"/>
<reference evidence="10 11" key="1">
    <citation type="submission" date="2019-10" db="EMBL/GenBank/DDBJ databases">
        <title>Draft Genome Assembly of Rhodococcus zopfii DSM44189.</title>
        <authorList>
            <person name="Sutton J.M."/>
            <person name="Akob D.M."/>
            <person name="Bushman T.J."/>
        </authorList>
    </citation>
    <scope>NUCLEOTIDE SEQUENCE [LARGE SCALE GENOMIC DNA]</scope>
    <source>
        <strain evidence="10 11">DSM 44189</strain>
    </source>
</reference>
<evidence type="ECO:0000256" key="4">
    <source>
        <dbReference type="ARBA" id="ARBA00022679"/>
    </source>
</evidence>
<evidence type="ECO:0000256" key="2">
    <source>
        <dbReference type="ARBA" id="ARBA00012438"/>
    </source>
</evidence>
<feature type="domain" description="Histidine kinase" evidence="9">
    <location>
        <begin position="397"/>
        <end position="609"/>
    </location>
</feature>
<dbReference type="Gene3D" id="3.30.565.10">
    <property type="entry name" value="Histidine kinase-like ATPase, C-terminal domain"/>
    <property type="match status" value="1"/>
</dbReference>
<evidence type="ECO:0000256" key="7">
    <source>
        <dbReference type="ARBA" id="ARBA00022989"/>
    </source>
</evidence>
<dbReference type="Pfam" id="PF02518">
    <property type="entry name" value="HATPase_c"/>
    <property type="match status" value="1"/>
</dbReference>
<feature type="transmembrane region" description="Helical" evidence="8">
    <location>
        <begin position="294"/>
        <end position="316"/>
    </location>
</feature>
<dbReference type="SMART" id="SM00387">
    <property type="entry name" value="HATPase_c"/>
    <property type="match status" value="1"/>
</dbReference>
<protein>
    <recommendedName>
        <fullName evidence="2">histidine kinase</fullName>
        <ecNumber evidence="2">2.7.13.3</ecNumber>
    </recommendedName>
</protein>
<keyword evidence="6 10" id="KW-0418">Kinase</keyword>
<keyword evidence="3" id="KW-0597">Phosphoprotein</keyword>
<dbReference type="GO" id="GO:0016301">
    <property type="term" value="F:kinase activity"/>
    <property type="evidence" value="ECO:0007669"/>
    <property type="project" value="UniProtKB-KW"/>
</dbReference>
<evidence type="ECO:0000313" key="11">
    <source>
        <dbReference type="Proteomes" id="UP001275440"/>
    </source>
</evidence>
<feature type="transmembrane region" description="Helical" evidence="8">
    <location>
        <begin position="20"/>
        <end position="40"/>
    </location>
</feature>
<keyword evidence="5 8" id="KW-0812">Transmembrane</keyword>
<evidence type="ECO:0000256" key="1">
    <source>
        <dbReference type="ARBA" id="ARBA00000085"/>
    </source>
</evidence>